<evidence type="ECO:0000259" key="4">
    <source>
        <dbReference type="Pfam" id="PF01494"/>
    </source>
</evidence>
<dbReference type="InterPro" id="IPR036188">
    <property type="entry name" value="FAD/NAD-bd_sf"/>
</dbReference>
<gene>
    <name evidence="5" type="ORF">GCM10023195_74110</name>
</gene>
<dbReference type="Gene3D" id="3.30.9.10">
    <property type="entry name" value="D-Amino Acid Oxidase, subunit A, domain 2"/>
    <property type="match status" value="1"/>
</dbReference>
<organism evidence="5 6">
    <name type="scientific">Actinoallomurus liliacearum</name>
    <dbReference type="NCBI Taxonomy" id="1080073"/>
    <lineage>
        <taxon>Bacteria</taxon>
        <taxon>Bacillati</taxon>
        <taxon>Actinomycetota</taxon>
        <taxon>Actinomycetes</taxon>
        <taxon>Streptosporangiales</taxon>
        <taxon>Thermomonosporaceae</taxon>
        <taxon>Actinoallomurus</taxon>
    </lineage>
</organism>
<dbReference type="SUPFAM" id="SSF51905">
    <property type="entry name" value="FAD/NAD(P)-binding domain"/>
    <property type="match status" value="1"/>
</dbReference>
<proteinExistence type="predicted"/>
<keyword evidence="6" id="KW-1185">Reference proteome</keyword>
<evidence type="ECO:0000313" key="6">
    <source>
        <dbReference type="Proteomes" id="UP001500212"/>
    </source>
</evidence>
<keyword evidence="2" id="KW-0285">Flavoprotein</keyword>
<dbReference type="Gene3D" id="3.40.30.120">
    <property type="match status" value="1"/>
</dbReference>
<dbReference type="InterPro" id="IPR002938">
    <property type="entry name" value="FAD-bd"/>
</dbReference>
<dbReference type="PANTHER" id="PTHR43004:SF19">
    <property type="entry name" value="BINDING MONOOXYGENASE, PUTATIVE (JCVI)-RELATED"/>
    <property type="match status" value="1"/>
</dbReference>
<evidence type="ECO:0000313" key="5">
    <source>
        <dbReference type="EMBL" id="GAA4616650.1"/>
    </source>
</evidence>
<sequence>MTGERADVTAYDETAQVLIVGGGYAGLTSALFLSHQGVRTVLVDRHPTVSIQGRARGINQRTMEIYRAFGVEPPIEDAGRPFDTESGVVRCERITGDWNWVLDEETPRALPDLTAGRFVMADQRSVEPILIEAARRNGAELRFNTQCVSVDAYADHVTAVTDDRATGRRRTIRADHLIAADGYRGTIRQRLGIPHTGPGIIQHWVSFVIRADLSEIVKKRALLWIVVNPEVGLGSLLTTSVPDQWTVSVTYDGEKESAADFTTERCARLAKAVIGRDLPVEVLDIAAWDEAVGVADHYRSGRVFLTGDTAHVWPPTGAMGANAAVQDAHNLAWKLAASIRGWASESLLDTYEAERRPVARALAQITVRRQETRFGSEPGDEDVDDTLCTLGQRYRSAALLDAGHESVYGDSLEHRARPGLRAPHLWLDRGGDRIAVHDLFHDAFVLLTGSDGKPWIDAARDVAGATGVPLRAYRVGPASAGVDLVDVDDAWRDRYDVGTVGAVLVRPDGYTAWRCDAPAGDAAEPLAGALNAILGRMAHR</sequence>
<accession>A0ABP8TY29</accession>
<comment type="cofactor">
    <cofactor evidence="1">
        <name>FAD</name>
        <dbReference type="ChEBI" id="CHEBI:57692"/>
    </cofactor>
</comment>
<dbReference type="Pfam" id="PF21274">
    <property type="entry name" value="Rng_hyd_C"/>
    <property type="match status" value="1"/>
</dbReference>
<keyword evidence="3" id="KW-0274">FAD</keyword>
<name>A0ABP8TY29_9ACTN</name>
<reference evidence="6" key="1">
    <citation type="journal article" date="2019" name="Int. J. Syst. Evol. Microbiol.">
        <title>The Global Catalogue of Microorganisms (GCM) 10K type strain sequencing project: providing services to taxonomists for standard genome sequencing and annotation.</title>
        <authorList>
            <consortium name="The Broad Institute Genomics Platform"/>
            <consortium name="The Broad Institute Genome Sequencing Center for Infectious Disease"/>
            <person name="Wu L."/>
            <person name="Ma J."/>
        </authorList>
    </citation>
    <scope>NUCLEOTIDE SEQUENCE [LARGE SCALE GENOMIC DNA]</scope>
    <source>
        <strain evidence="6">JCM 17938</strain>
    </source>
</reference>
<dbReference type="PANTHER" id="PTHR43004">
    <property type="entry name" value="TRK SYSTEM POTASSIUM UPTAKE PROTEIN"/>
    <property type="match status" value="1"/>
</dbReference>
<dbReference type="Gene3D" id="3.50.50.60">
    <property type="entry name" value="FAD/NAD(P)-binding domain"/>
    <property type="match status" value="1"/>
</dbReference>
<feature type="domain" description="FAD-binding" evidence="4">
    <location>
        <begin position="15"/>
        <end position="364"/>
    </location>
</feature>
<protein>
    <submittedName>
        <fullName evidence="5">FAD-dependent oxidoreductase</fullName>
    </submittedName>
</protein>
<dbReference type="EMBL" id="BAABHJ010000035">
    <property type="protein sequence ID" value="GAA4616650.1"/>
    <property type="molecule type" value="Genomic_DNA"/>
</dbReference>
<dbReference type="Pfam" id="PF01494">
    <property type="entry name" value="FAD_binding_3"/>
    <property type="match status" value="1"/>
</dbReference>
<evidence type="ECO:0000256" key="2">
    <source>
        <dbReference type="ARBA" id="ARBA00022630"/>
    </source>
</evidence>
<dbReference type="PRINTS" id="PR00420">
    <property type="entry name" value="RNGMNOXGNASE"/>
</dbReference>
<dbReference type="InterPro" id="IPR050641">
    <property type="entry name" value="RIFMO-like"/>
</dbReference>
<evidence type="ECO:0000256" key="1">
    <source>
        <dbReference type="ARBA" id="ARBA00001974"/>
    </source>
</evidence>
<dbReference type="Proteomes" id="UP001500212">
    <property type="component" value="Unassembled WGS sequence"/>
</dbReference>
<comment type="caution">
    <text evidence="5">The sequence shown here is derived from an EMBL/GenBank/DDBJ whole genome shotgun (WGS) entry which is preliminary data.</text>
</comment>
<evidence type="ECO:0000256" key="3">
    <source>
        <dbReference type="ARBA" id="ARBA00022827"/>
    </source>
</evidence>